<dbReference type="Pfam" id="PF08887">
    <property type="entry name" value="GAD-like"/>
    <property type="match status" value="1"/>
</dbReference>
<evidence type="ECO:0000259" key="2">
    <source>
        <dbReference type="Pfam" id="PF08906"/>
    </source>
</evidence>
<keyword evidence="5" id="KW-1185">Reference proteome</keyword>
<accession>A0A411X187</accession>
<dbReference type="InterPro" id="IPR014983">
    <property type="entry name" value="GAD-rel"/>
</dbReference>
<dbReference type="Proteomes" id="UP000628442">
    <property type="component" value="Unassembled WGS sequence"/>
</dbReference>
<evidence type="ECO:0000313" key="4">
    <source>
        <dbReference type="EMBL" id="QBI02730.1"/>
    </source>
</evidence>
<proteinExistence type="predicted"/>
<evidence type="ECO:0000313" key="5">
    <source>
        <dbReference type="Proteomes" id="UP000292307"/>
    </source>
</evidence>
<dbReference type="InterPro" id="IPR015002">
    <property type="entry name" value="T6SS_Tdi1_C"/>
</dbReference>
<feature type="domain" description="GAD-related" evidence="1">
    <location>
        <begin position="5"/>
        <end position="106"/>
    </location>
</feature>
<dbReference type="Pfam" id="PF08906">
    <property type="entry name" value="T6SS_Tdi1_C"/>
    <property type="match status" value="1"/>
</dbReference>
<reference evidence="4 5" key="2">
    <citation type="submission" date="2019-02" db="EMBL/GenBank/DDBJ databases">
        <title>Draft Genome Sequences of Six Type Strains of the Genus Massilia.</title>
        <authorList>
            <person name="Miess H."/>
            <person name="Frediansyhah A."/>
            <person name="Gross H."/>
        </authorList>
    </citation>
    <scope>NUCLEOTIDE SEQUENCE [LARGE SCALE GENOMIC DNA]</scope>
    <source>
        <strain evidence="4 5">DSM 17472</strain>
    </source>
</reference>
<evidence type="ECO:0000259" key="1">
    <source>
        <dbReference type="Pfam" id="PF08887"/>
    </source>
</evidence>
<reference evidence="3" key="3">
    <citation type="submission" date="2022-12" db="EMBL/GenBank/DDBJ databases">
        <authorList>
            <person name="Sun Q."/>
            <person name="Kim S."/>
        </authorList>
    </citation>
    <scope>NUCLEOTIDE SEQUENCE</scope>
    <source>
        <strain evidence="3">KCTC 12343</strain>
    </source>
</reference>
<reference evidence="3" key="1">
    <citation type="journal article" date="2014" name="Int. J. Syst. Evol. Microbiol.">
        <title>Complete genome sequence of Corynebacterium casei LMG S-19264T (=DSM 44701T), isolated from a smear-ripened cheese.</title>
        <authorList>
            <consortium name="US DOE Joint Genome Institute (JGI-PGF)"/>
            <person name="Walter F."/>
            <person name="Albersmeier A."/>
            <person name="Kalinowski J."/>
            <person name="Ruckert C."/>
        </authorList>
    </citation>
    <scope>NUCLEOTIDE SEQUENCE</scope>
    <source>
        <strain evidence="3">KCTC 12343</strain>
    </source>
</reference>
<dbReference type="AlphaFoldDB" id="A0A411X187"/>
<dbReference type="EMBL" id="BMWV01000037">
    <property type="protein sequence ID" value="GGY70961.1"/>
    <property type="molecule type" value="Genomic_DNA"/>
</dbReference>
<gene>
    <name evidence="4" type="ORF">EYF70_19150</name>
    <name evidence="3" type="ORF">GCM10007387_60880</name>
</gene>
<sequence>MRDEYYSHFISKFGEKTFIQHPTSETIAEWRGTLPDQLLTYWEEEGWGAFADGLFWIVDPKEYENIKDEWLAGTVLEKADKFHVIARSAFGKLFLWGEKTGPSATILPYANSISTLPKDLKRSISDPDEEVRMFFGFTKKEYCDLKDIKKQPLFLRALKKLGALSRDEIYGFEPALILGGDMSITNLSKVNIDAHLTILHELADPTLPFSQLDF</sequence>
<name>A0A411X187_9BURK</name>
<feature type="domain" description="T6SS immunity protein Tdi1 C-terminal" evidence="2">
    <location>
        <begin position="129"/>
        <end position="202"/>
    </location>
</feature>
<dbReference type="RefSeq" id="WP_131146841.1">
    <property type="nucleotide sequence ID" value="NZ_BMWV01000037.1"/>
</dbReference>
<evidence type="ECO:0000313" key="6">
    <source>
        <dbReference type="Proteomes" id="UP000628442"/>
    </source>
</evidence>
<evidence type="ECO:0000313" key="3">
    <source>
        <dbReference type="EMBL" id="GGY70961.1"/>
    </source>
</evidence>
<dbReference type="Proteomes" id="UP000292307">
    <property type="component" value="Chromosome"/>
</dbReference>
<organism evidence="3 6">
    <name type="scientific">Pseudoduganella albidiflava</name>
    <dbReference type="NCBI Taxonomy" id="321983"/>
    <lineage>
        <taxon>Bacteria</taxon>
        <taxon>Pseudomonadati</taxon>
        <taxon>Pseudomonadota</taxon>
        <taxon>Betaproteobacteria</taxon>
        <taxon>Burkholderiales</taxon>
        <taxon>Oxalobacteraceae</taxon>
        <taxon>Telluria group</taxon>
        <taxon>Pseudoduganella</taxon>
    </lineage>
</organism>
<dbReference type="OrthoDB" id="9016361at2"/>
<protein>
    <submittedName>
        <fullName evidence="4">DUF1851 domain-containing protein</fullName>
    </submittedName>
</protein>
<dbReference type="EMBL" id="CP036401">
    <property type="protein sequence ID" value="QBI02730.1"/>
    <property type="molecule type" value="Genomic_DNA"/>
</dbReference>